<feature type="compositionally biased region" description="Basic and acidic residues" evidence="1">
    <location>
        <begin position="54"/>
        <end position="65"/>
    </location>
</feature>
<organism evidence="4 5">
    <name type="scientific">Nezara viridula</name>
    <name type="common">Southern green stink bug</name>
    <name type="synonym">Cimex viridulus</name>
    <dbReference type="NCBI Taxonomy" id="85310"/>
    <lineage>
        <taxon>Eukaryota</taxon>
        <taxon>Metazoa</taxon>
        <taxon>Ecdysozoa</taxon>
        <taxon>Arthropoda</taxon>
        <taxon>Hexapoda</taxon>
        <taxon>Insecta</taxon>
        <taxon>Pterygota</taxon>
        <taxon>Neoptera</taxon>
        <taxon>Paraneoptera</taxon>
        <taxon>Hemiptera</taxon>
        <taxon>Heteroptera</taxon>
        <taxon>Panheteroptera</taxon>
        <taxon>Pentatomomorpha</taxon>
        <taxon>Pentatomoidea</taxon>
        <taxon>Pentatomidae</taxon>
        <taxon>Pentatominae</taxon>
        <taxon>Nezara</taxon>
    </lineage>
</organism>
<dbReference type="OrthoDB" id="286301at2759"/>
<feature type="domain" description="FAS1" evidence="3">
    <location>
        <begin position="184"/>
        <end position="323"/>
    </location>
</feature>
<gene>
    <name evidence="4" type="ORF">NEZAVI_LOCUS4502</name>
</gene>
<dbReference type="AlphaFoldDB" id="A0A9P0E940"/>
<dbReference type="Pfam" id="PF02469">
    <property type="entry name" value="Fasciclin"/>
    <property type="match status" value="4"/>
</dbReference>
<accession>A0A9P0E940</accession>
<dbReference type="Proteomes" id="UP001152798">
    <property type="component" value="Chromosome 2"/>
</dbReference>
<feature type="chain" id="PRO_5040331253" description="FAS1 domain-containing protein" evidence="2">
    <location>
        <begin position="20"/>
        <end position="751"/>
    </location>
</feature>
<evidence type="ECO:0000313" key="5">
    <source>
        <dbReference type="Proteomes" id="UP001152798"/>
    </source>
</evidence>
<dbReference type="Gene3D" id="2.30.180.10">
    <property type="entry name" value="FAS1 domain"/>
    <property type="match status" value="4"/>
</dbReference>
<evidence type="ECO:0000256" key="1">
    <source>
        <dbReference type="SAM" id="MobiDB-lite"/>
    </source>
</evidence>
<evidence type="ECO:0000313" key="4">
    <source>
        <dbReference type="EMBL" id="CAH1393896.1"/>
    </source>
</evidence>
<dbReference type="SMART" id="SM00554">
    <property type="entry name" value="FAS1"/>
    <property type="match status" value="4"/>
</dbReference>
<feature type="domain" description="FAS1" evidence="3">
    <location>
        <begin position="326"/>
        <end position="451"/>
    </location>
</feature>
<keyword evidence="5" id="KW-1185">Reference proteome</keyword>
<feature type="signal peptide" evidence="2">
    <location>
        <begin position="1"/>
        <end position="19"/>
    </location>
</feature>
<dbReference type="InterPro" id="IPR000782">
    <property type="entry name" value="FAS1_domain"/>
</dbReference>
<feature type="region of interest" description="Disordered" evidence="1">
    <location>
        <begin position="39"/>
        <end position="80"/>
    </location>
</feature>
<evidence type="ECO:0000259" key="3">
    <source>
        <dbReference type="PROSITE" id="PS50213"/>
    </source>
</evidence>
<dbReference type="PANTHER" id="PTHR10900:SF77">
    <property type="entry name" value="FI19380P1"/>
    <property type="match status" value="1"/>
</dbReference>
<feature type="domain" description="FAS1" evidence="3">
    <location>
        <begin position="588"/>
        <end position="726"/>
    </location>
</feature>
<proteinExistence type="predicted"/>
<feature type="domain" description="FAS1" evidence="3">
    <location>
        <begin position="455"/>
        <end position="584"/>
    </location>
</feature>
<keyword evidence="2" id="KW-0732">Signal</keyword>
<evidence type="ECO:0000256" key="2">
    <source>
        <dbReference type="SAM" id="SignalP"/>
    </source>
</evidence>
<dbReference type="EMBL" id="OV725078">
    <property type="protein sequence ID" value="CAH1393896.1"/>
    <property type="molecule type" value="Genomic_DNA"/>
</dbReference>
<dbReference type="PROSITE" id="PS50213">
    <property type="entry name" value="FAS1"/>
    <property type="match status" value="4"/>
</dbReference>
<name>A0A9P0E940_NEZVI</name>
<feature type="compositionally biased region" description="Acidic residues" evidence="1">
    <location>
        <begin position="66"/>
        <end position="80"/>
    </location>
</feature>
<reference evidence="4" key="1">
    <citation type="submission" date="2022-01" db="EMBL/GenBank/DDBJ databases">
        <authorList>
            <person name="King R."/>
        </authorList>
    </citation>
    <scope>NUCLEOTIDE SEQUENCE</scope>
</reference>
<protein>
    <recommendedName>
        <fullName evidence="3">FAS1 domain-containing protein</fullName>
    </recommendedName>
</protein>
<dbReference type="InterPro" id="IPR036378">
    <property type="entry name" value="FAS1_dom_sf"/>
</dbReference>
<dbReference type="SUPFAM" id="SSF82153">
    <property type="entry name" value="FAS1 domain"/>
    <property type="match status" value="4"/>
</dbReference>
<dbReference type="InterPro" id="IPR050904">
    <property type="entry name" value="Adhesion/Biosynth-related"/>
</dbReference>
<dbReference type="PANTHER" id="PTHR10900">
    <property type="entry name" value="PERIOSTIN-RELATED"/>
    <property type="match status" value="1"/>
</dbReference>
<sequence length="751" mass="83176">MFKLSLLLLLVGLVCIASSRDLHERPRVLVRRDISREELEDDKGITDQSASQENTKEETTKKPVANDDDDDDDDSDEDPFDLVPVRSIFDNLPNIFGISQPKSWWSGPNVCVDREEKEETSDDFGSDFIAFGSAQFSTCQNSLSKYTCKTITKKNGNTKTVIVSYQCCHGYRRTSSNPGCSKVETKPIADIAEELGASKFADLVKTTGLEKELEGNVTIFLPSDQAVSEHHDDLDSMNQILTNEVQVSNSPVRDEKALVRAHVVDGVYEVSDMYDEMILQTRDNSTLRINFLPNRPITVNCIKMNATDRLTEKGVVHIVDSLIKPVKGTIADKLSEPKFAKFKELLESSDLWNIMSGDKALTVFALENEAVEKIGSKYKMCMKNVLAHHILPHSLCSIAADSSNLATVDITKSWLPFTKKDDVIIIGNKTKLIELDFVATNGIVHTADSFVVPSSARSISELLEQSNHKEWLSVVQKSGLLDRLETTENVTMFVPTNEAVKEVIDSDMSQEDLEKLVKFHIAKDQDGHSISTWLDGQNLTFSAEKNLFPGLLGISRFMSVQCTPLTKIGGRVCNGVLHETGSVMKPATKTPMEFMETHDQLKTFRKVLEGTKIESELKGGTIGSAFTLLAPVDSAFEDIGQESLDSLLNDKTLADQVIRSHILKEPICCNNVAASSWPFLPVSQSLSGRVIEVYKKGSVAVFGQVPTVSCDHVVKGAIIHLVDGIRLTRQRPRDRELILKKPNSEIILAGI</sequence>